<dbReference type="EMBL" id="WSUT01000005">
    <property type="protein sequence ID" value="MWC43074.1"/>
    <property type="molecule type" value="Genomic_DNA"/>
</dbReference>
<evidence type="ECO:0000313" key="5">
    <source>
        <dbReference type="EMBL" id="SDE93303.1"/>
    </source>
</evidence>
<dbReference type="PROSITE" id="PS51186">
    <property type="entry name" value="GNAT"/>
    <property type="match status" value="1"/>
</dbReference>
<dbReference type="PANTHER" id="PTHR43877">
    <property type="entry name" value="AMINOALKYLPHOSPHONATE N-ACETYLTRANSFERASE-RELATED-RELATED"/>
    <property type="match status" value="1"/>
</dbReference>
<organism evidence="5 6">
    <name type="scientific">Sphingomonas carotinifaciens</name>
    <dbReference type="NCBI Taxonomy" id="1166323"/>
    <lineage>
        <taxon>Bacteria</taxon>
        <taxon>Pseudomonadati</taxon>
        <taxon>Pseudomonadota</taxon>
        <taxon>Alphaproteobacteria</taxon>
        <taxon>Sphingomonadales</taxon>
        <taxon>Sphingomonadaceae</taxon>
        <taxon>Sphingomonas</taxon>
    </lineage>
</organism>
<evidence type="ECO:0000259" key="3">
    <source>
        <dbReference type="PROSITE" id="PS51186"/>
    </source>
</evidence>
<reference evidence="4 7" key="2">
    <citation type="submission" date="2019-12" db="EMBL/GenBank/DDBJ databases">
        <authorList>
            <person name="Zheng J."/>
        </authorList>
    </citation>
    <scope>NUCLEOTIDE SEQUENCE [LARGE SCALE GENOMIC DNA]</scope>
    <source>
        <strain evidence="4 7">DSM 27347</strain>
    </source>
</reference>
<dbReference type="Pfam" id="PF00583">
    <property type="entry name" value="Acetyltransf_1"/>
    <property type="match status" value="1"/>
</dbReference>
<evidence type="ECO:0000256" key="2">
    <source>
        <dbReference type="ARBA" id="ARBA00023315"/>
    </source>
</evidence>
<dbReference type="PANTHER" id="PTHR43877:SF5">
    <property type="entry name" value="BLL8307 PROTEIN"/>
    <property type="match status" value="1"/>
</dbReference>
<dbReference type="InterPro" id="IPR000182">
    <property type="entry name" value="GNAT_dom"/>
</dbReference>
<accession>A0A1G7GZ13</accession>
<proteinExistence type="predicted"/>
<gene>
    <name evidence="4" type="ORF">GQR91_05280</name>
    <name evidence="5" type="ORF">SAMN05216557_1011088</name>
</gene>
<dbReference type="EMBL" id="FNBI01000001">
    <property type="protein sequence ID" value="SDE93303.1"/>
    <property type="molecule type" value="Genomic_DNA"/>
</dbReference>
<dbReference type="RefSeq" id="WP_149681417.1">
    <property type="nucleotide sequence ID" value="NZ_FNBI01000001.1"/>
</dbReference>
<evidence type="ECO:0000313" key="7">
    <source>
        <dbReference type="Proteomes" id="UP000436801"/>
    </source>
</evidence>
<dbReference type="OrthoDB" id="9803233at2"/>
<dbReference type="CDD" id="cd04301">
    <property type="entry name" value="NAT_SF"/>
    <property type="match status" value="1"/>
</dbReference>
<dbReference type="SUPFAM" id="SSF55729">
    <property type="entry name" value="Acyl-CoA N-acyltransferases (Nat)"/>
    <property type="match status" value="1"/>
</dbReference>
<evidence type="ECO:0000256" key="1">
    <source>
        <dbReference type="ARBA" id="ARBA00022679"/>
    </source>
</evidence>
<keyword evidence="1 5" id="KW-0808">Transferase</keyword>
<evidence type="ECO:0000313" key="6">
    <source>
        <dbReference type="Proteomes" id="UP000323502"/>
    </source>
</evidence>
<name>A0A1G7GZ13_9SPHN</name>
<dbReference type="AlphaFoldDB" id="A0A1G7GZ13"/>
<dbReference type="InterPro" id="IPR016181">
    <property type="entry name" value="Acyl_CoA_acyltransferase"/>
</dbReference>
<dbReference type="Proteomes" id="UP000436801">
    <property type="component" value="Unassembled WGS sequence"/>
</dbReference>
<feature type="domain" description="N-acetyltransferase" evidence="3">
    <location>
        <begin position="3"/>
        <end position="157"/>
    </location>
</feature>
<sequence>MTIRIREDDLADAGVQALLALHLAGMQAGSPAGHVFALDLAGLRAPGVTVWSAWRDGRVAGIAAMKRLGAGAAELKSMRTHPEALRRGVAAALLDHIIGVARSEGLTRLSLETGSGEAFEPALALYASRGFASGEAFGGYVASAFNQFRHLELAPLR</sequence>
<dbReference type="Gene3D" id="3.40.630.30">
    <property type="match status" value="1"/>
</dbReference>
<dbReference type="InterPro" id="IPR050832">
    <property type="entry name" value="Bact_Acetyltransf"/>
</dbReference>
<reference evidence="5 6" key="1">
    <citation type="submission" date="2016-10" db="EMBL/GenBank/DDBJ databases">
        <authorList>
            <person name="Varghese N."/>
            <person name="Submissions S."/>
        </authorList>
    </citation>
    <scope>NUCLEOTIDE SEQUENCE [LARGE SCALE GENOMIC DNA]</scope>
    <source>
        <strain evidence="5 6">S7-754</strain>
    </source>
</reference>
<protein>
    <submittedName>
        <fullName evidence="4">GNAT family N-acetyltransferase</fullName>
    </submittedName>
    <submittedName>
        <fullName evidence="5">Putative acetyltransferase</fullName>
    </submittedName>
</protein>
<dbReference type="Proteomes" id="UP000323502">
    <property type="component" value="Unassembled WGS sequence"/>
</dbReference>
<keyword evidence="6" id="KW-1185">Reference proteome</keyword>
<evidence type="ECO:0000313" key="4">
    <source>
        <dbReference type="EMBL" id="MWC43074.1"/>
    </source>
</evidence>
<dbReference type="GO" id="GO:0016747">
    <property type="term" value="F:acyltransferase activity, transferring groups other than amino-acyl groups"/>
    <property type="evidence" value="ECO:0007669"/>
    <property type="project" value="InterPro"/>
</dbReference>
<keyword evidence="2" id="KW-0012">Acyltransferase</keyword>